<feature type="domain" description="VOC" evidence="2">
    <location>
        <begin position="4"/>
        <end position="127"/>
    </location>
</feature>
<dbReference type="Gene3D" id="3.10.180.10">
    <property type="entry name" value="2,3-Dihydroxybiphenyl 1,2-Dioxygenase, domain 1"/>
    <property type="match status" value="1"/>
</dbReference>
<dbReference type="Pfam" id="PF00903">
    <property type="entry name" value="Glyoxalase"/>
    <property type="match status" value="1"/>
</dbReference>
<evidence type="ECO:0000313" key="3">
    <source>
        <dbReference type="EMBL" id="NIY72317.1"/>
    </source>
</evidence>
<dbReference type="EMBL" id="JAATOP010000004">
    <property type="protein sequence ID" value="NIY72317.1"/>
    <property type="molecule type" value="Genomic_DNA"/>
</dbReference>
<comment type="caution">
    <text evidence="3">The sequence shown here is derived from an EMBL/GenBank/DDBJ whole genome shotgun (WGS) entry which is preliminary data.</text>
</comment>
<name>A0ABX0VYS1_9RHOB</name>
<dbReference type="InterPro" id="IPR037478">
    <property type="entry name" value="YwkD-like_dom"/>
</dbReference>
<keyword evidence="1" id="KW-0479">Metal-binding</keyword>
<accession>A0ABX0VYS1</accession>
<evidence type="ECO:0000259" key="2">
    <source>
        <dbReference type="PROSITE" id="PS51819"/>
    </source>
</evidence>
<reference evidence="3 4" key="1">
    <citation type="submission" date="2020-03" db="EMBL/GenBank/DDBJ databases">
        <title>Bacterial isolates of synthetic phycosphere.</title>
        <authorList>
            <person name="Fu H."/>
            <person name="Moran M.A."/>
        </authorList>
    </citation>
    <scope>NUCLEOTIDE SEQUENCE [LARGE SCALE GENOMIC DNA]</scope>
    <source>
        <strain evidence="3 4">HF1</strain>
    </source>
</reference>
<evidence type="ECO:0000256" key="1">
    <source>
        <dbReference type="ARBA" id="ARBA00022723"/>
    </source>
</evidence>
<dbReference type="CDD" id="cd08352">
    <property type="entry name" value="VOC_Bs_YwkD_like"/>
    <property type="match status" value="1"/>
</dbReference>
<proteinExistence type="predicted"/>
<dbReference type="InterPro" id="IPR037523">
    <property type="entry name" value="VOC_core"/>
</dbReference>
<dbReference type="InterPro" id="IPR004360">
    <property type="entry name" value="Glyas_Fos-R_dOase_dom"/>
</dbReference>
<dbReference type="PANTHER" id="PTHR36113:SF6">
    <property type="entry name" value="FOSFOMYCIN RESISTANCE PROTEIN FOSX"/>
    <property type="match status" value="1"/>
</dbReference>
<organism evidence="3 4">
    <name type="scientific">Marivivens donghaensis</name>
    <dbReference type="NCBI Taxonomy" id="1699413"/>
    <lineage>
        <taxon>Bacteria</taxon>
        <taxon>Pseudomonadati</taxon>
        <taxon>Pseudomonadota</taxon>
        <taxon>Alphaproteobacteria</taxon>
        <taxon>Rhodobacterales</taxon>
        <taxon>Paracoccaceae</taxon>
        <taxon>Marivivens group</taxon>
        <taxon>Marivivens</taxon>
    </lineage>
</organism>
<dbReference type="PROSITE" id="PS51819">
    <property type="entry name" value="VOC"/>
    <property type="match status" value="1"/>
</dbReference>
<gene>
    <name evidence="3" type="ORF">HCZ30_07690</name>
</gene>
<dbReference type="RefSeq" id="WP_167637698.1">
    <property type="nucleotide sequence ID" value="NZ_JAATOP010000004.1"/>
</dbReference>
<protein>
    <submittedName>
        <fullName evidence="3">VOC family protein</fullName>
    </submittedName>
</protein>
<evidence type="ECO:0000313" key="4">
    <source>
        <dbReference type="Proteomes" id="UP000709466"/>
    </source>
</evidence>
<keyword evidence="4" id="KW-1185">Reference proteome</keyword>
<dbReference type="NCBIfam" id="NF008551">
    <property type="entry name" value="PRK11478.1"/>
    <property type="match status" value="1"/>
</dbReference>
<dbReference type="PANTHER" id="PTHR36113">
    <property type="entry name" value="LYASE, PUTATIVE-RELATED-RELATED"/>
    <property type="match status" value="1"/>
</dbReference>
<dbReference type="InterPro" id="IPR051332">
    <property type="entry name" value="Fosfomycin_Res_Enzymes"/>
</dbReference>
<sequence length="137" mass="15603">MLRGVHHIAIIVSDYERSKAFYSEKLELRIVAETHRAERDSWKLDLELPDGTQLEMFTFPGAPERPSYPEAQGLRHIAFRVGDVAATKEWLEAKGIDVEDVRIDPVTRKRFAFFADPDGLPLEIYSDEKAFDGTIAP</sequence>
<dbReference type="SUPFAM" id="SSF54593">
    <property type="entry name" value="Glyoxalase/Bleomycin resistance protein/Dihydroxybiphenyl dioxygenase"/>
    <property type="match status" value="1"/>
</dbReference>
<dbReference type="InterPro" id="IPR029068">
    <property type="entry name" value="Glyas_Bleomycin-R_OHBP_Dase"/>
</dbReference>
<dbReference type="Proteomes" id="UP000709466">
    <property type="component" value="Unassembled WGS sequence"/>
</dbReference>